<sequence>LQLTKNKKSCSHHGISLNSTRSQVTKEISYDMEANSSTPWSKAAGRKEACNGEGNKEKKIERIGSPSKGEAIPEVEALLARLRAL</sequence>
<protein>
    <submittedName>
        <fullName evidence="2">Uncharacterized protein</fullName>
    </submittedName>
</protein>
<dbReference type="Ensembl" id="ENSNPET00000007571.1">
    <property type="protein sequence ID" value="ENSNPEP00000007383.1"/>
    <property type="gene ID" value="ENSNPEG00000005531.1"/>
</dbReference>
<accession>A0A8C7EB76</accession>
<reference evidence="2" key="2">
    <citation type="submission" date="2025-09" db="UniProtKB">
        <authorList>
            <consortium name="Ensembl"/>
        </authorList>
    </citation>
    <scope>IDENTIFICATION</scope>
</reference>
<reference evidence="2" key="1">
    <citation type="submission" date="2025-08" db="UniProtKB">
        <authorList>
            <consortium name="Ensembl"/>
        </authorList>
    </citation>
    <scope>IDENTIFICATION</scope>
</reference>
<keyword evidence="3" id="KW-1185">Reference proteome</keyword>
<evidence type="ECO:0000313" key="2">
    <source>
        <dbReference type="Ensembl" id="ENSNPEP00000007383.1"/>
    </source>
</evidence>
<evidence type="ECO:0000313" key="3">
    <source>
        <dbReference type="Proteomes" id="UP000694420"/>
    </source>
</evidence>
<dbReference type="Proteomes" id="UP000694420">
    <property type="component" value="Unplaced"/>
</dbReference>
<evidence type="ECO:0000256" key="1">
    <source>
        <dbReference type="SAM" id="MobiDB-lite"/>
    </source>
</evidence>
<name>A0A8C7EB76_NOTPE</name>
<feature type="region of interest" description="Disordered" evidence="1">
    <location>
        <begin position="32"/>
        <end position="67"/>
    </location>
</feature>
<organism evidence="2 3">
    <name type="scientific">Nothoprocta perdicaria</name>
    <name type="common">Chilean tinamou</name>
    <name type="synonym">Crypturus perdicarius</name>
    <dbReference type="NCBI Taxonomy" id="30464"/>
    <lineage>
        <taxon>Eukaryota</taxon>
        <taxon>Metazoa</taxon>
        <taxon>Chordata</taxon>
        <taxon>Craniata</taxon>
        <taxon>Vertebrata</taxon>
        <taxon>Euteleostomi</taxon>
        <taxon>Archelosauria</taxon>
        <taxon>Archosauria</taxon>
        <taxon>Dinosauria</taxon>
        <taxon>Saurischia</taxon>
        <taxon>Theropoda</taxon>
        <taxon>Coelurosauria</taxon>
        <taxon>Aves</taxon>
        <taxon>Palaeognathae</taxon>
        <taxon>Tinamiformes</taxon>
        <taxon>Tinamidae</taxon>
        <taxon>Nothoprocta</taxon>
    </lineage>
</organism>
<feature type="compositionally biased region" description="Basic and acidic residues" evidence="1">
    <location>
        <begin position="45"/>
        <end position="62"/>
    </location>
</feature>
<dbReference type="AlphaFoldDB" id="A0A8C7EB76"/>
<proteinExistence type="predicted"/>